<name>A0A4R4E751_9BACT</name>
<dbReference type="AlphaFoldDB" id="A0A4R4E751"/>
<keyword evidence="2" id="KW-1185">Reference proteome</keyword>
<reference evidence="1 2" key="1">
    <citation type="submission" date="2019-03" db="EMBL/GenBank/DDBJ databases">
        <authorList>
            <person name="Kim M.K.M."/>
        </authorList>
    </citation>
    <scope>NUCLEOTIDE SEQUENCE [LARGE SCALE GENOMIC DNA]</scope>
    <source>
        <strain evidence="1 2">17J68-15</strain>
    </source>
</reference>
<comment type="caution">
    <text evidence="1">The sequence shown here is derived from an EMBL/GenBank/DDBJ whole genome shotgun (WGS) entry which is preliminary data.</text>
</comment>
<dbReference type="RefSeq" id="WP_131850099.1">
    <property type="nucleotide sequence ID" value="NZ_SKFH01000001.1"/>
</dbReference>
<sequence length="242" mass="26960">MYQRIVLSRLTNAVAIRFFKRTAILINETDELPAAIVDETGHLLSIAEAMETLFLNDPASGLTDVLEFADSRRDRLASSLHDMCTGYSRGPEESKYPFANALLRHFTVYGGVRDLIRCDYDTETTKLENFITDCREKPALRAALEALGLTAWIDAIAAANEEFETVHQQRTRNTADAKLPFKMLAKRKEGKECYDDLIDMLDGAGKMARGTGPFAKLAARMNELVDEMTEKEARSEAPATSA</sequence>
<evidence type="ECO:0000313" key="2">
    <source>
        <dbReference type="Proteomes" id="UP000295164"/>
    </source>
</evidence>
<proteinExistence type="predicted"/>
<dbReference type="Pfam" id="PF19775">
    <property type="entry name" value="DUF6261"/>
    <property type="match status" value="1"/>
</dbReference>
<accession>A0A4R4E751</accession>
<organism evidence="1 2">
    <name type="scientific">Flaviaesturariibacter aridisoli</name>
    <dbReference type="NCBI Taxonomy" id="2545761"/>
    <lineage>
        <taxon>Bacteria</taxon>
        <taxon>Pseudomonadati</taxon>
        <taxon>Bacteroidota</taxon>
        <taxon>Chitinophagia</taxon>
        <taxon>Chitinophagales</taxon>
        <taxon>Chitinophagaceae</taxon>
        <taxon>Flaviaestuariibacter</taxon>
    </lineage>
</organism>
<protein>
    <submittedName>
        <fullName evidence="1">Uncharacterized protein</fullName>
    </submittedName>
</protein>
<dbReference type="OrthoDB" id="1150508at2"/>
<gene>
    <name evidence="1" type="ORF">E0486_00115</name>
</gene>
<evidence type="ECO:0000313" key="1">
    <source>
        <dbReference type="EMBL" id="TCZ74743.1"/>
    </source>
</evidence>
<dbReference type="InterPro" id="IPR046228">
    <property type="entry name" value="DUF6261"/>
</dbReference>
<dbReference type="EMBL" id="SKFH01000001">
    <property type="protein sequence ID" value="TCZ74743.1"/>
    <property type="molecule type" value="Genomic_DNA"/>
</dbReference>
<dbReference type="Proteomes" id="UP000295164">
    <property type="component" value="Unassembled WGS sequence"/>
</dbReference>